<comment type="caution">
    <text evidence="6">The sequence shown here is derived from an EMBL/GenBank/DDBJ whole genome shotgun (WGS) entry which is preliminary data.</text>
</comment>
<reference evidence="6 7" key="1">
    <citation type="submission" date="2019-06" db="EMBL/GenBank/DDBJ databases">
        <authorList>
            <person name="Livingstone P."/>
            <person name="Whitworth D."/>
        </authorList>
    </citation>
    <scope>NUCLEOTIDE SEQUENCE [LARGE SCALE GENOMIC DNA]</scope>
    <source>
        <strain evidence="6 7">AM401</strain>
    </source>
</reference>
<accession>A0A540X0I7</accession>
<keyword evidence="7" id="KW-1185">Reference proteome</keyword>
<feature type="compositionally biased region" description="Basic and acidic residues" evidence="3">
    <location>
        <begin position="92"/>
        <end position="106"/>
    </location>
</feature>
<dbReference type="InterPro" id="IPR050473">
    <property type="entry name" value="A2M/Complement_sys"/>
</dbReference>
<dbReference type="PANTHER" id="PTHR11412:SF136">
    <property type="entry name" value="CD109 ANTIGEN"/>
    <property type="match status" value="1"/>
</dbReference>
<dbReference type="Proteomes" id="UP000315369">
    <property type="component" value="Unassembled WGS sequence"/>
</dbReference>
<evidence type="ECO:0000256" key="4">
    <source>
        <dbReference type="SAM" id="Phobius"/>
    </source>
</evidence>
<dbReference type="InterPro" id="IPR001599">
    <property type="entry name" value="Macroglobln_a2"/>
</dbReference>
<feature type="transmembrane region" description="Helical" evidence="4">
    <location>
        <begin position="12"/>
        <end position="31"/>
    </location>
</feature>
<keyword evidence="2" id="KW-0882">Thioester bond</keyword>
<gene>
    <name evidence="6" type="ORF">FJV41_17415</name>
</gene>
<evidence type="ECO:0000313" key="6">
    <source>
        <dbReference type="EMBL" id="TQF14703.1"/>
    </source>
</evidence>
<evidence type="ECO:0000259" key="5">
    <source>
        <dbReference type="SMART" id="SM01360"/>
    </source>
</evidence>
<proteinExistence type="predicted"/>
<feature type="region of interest" description="Disordered" evidence="3">
    <location>
        <begin position="78"/>
        <end position="126"/>
    </location>
</feature>
<dbReference type="SMART" id="SM01360">
    <property type="entry name" value="A2M"/>
    <property type="match status" value="1"/>
</dbReference>
<keyword evidence="4" id="KW-1133">Transmembrane helix</keyword>
<dbReference type="AlphaFoldDB" id="A0A540X0I7"/>
<keyword evidence="1" id="KW-0732">Signal</keyword>
<keyword evidence="4" id="KW-0812">Transmembrane</keyword>
<dbReference type="PANTHER" id="PTHR11412">
    <property type="entry name" value="MACROGLOBULIN / COMPLEMENT"/>
    <property type="match status" value="1"/>
</dbReference>
<sequence>MGRPGGAMMRNIIVGAVCLVVGAGLTLTLFGDNLRGLFGASASALGGDWEPNAQTMGVSADFALKESDAIAVAAAPMQAPMGGGAAPEEEREGGSDKRLARGKGGERSPGGGGLLEEKPAAPGAPSRAWFPETFLFEPLVVTDESGTATLPVRVPDRLTRWRVLALAHSRTGAQAGAVTSFAGTLPTYVDPVLPAFLRAGDSVRLPVQVVNTTDAAVETSLKVEATGAAVEGATRTVRVPARGSVVEYVTVRVSGPGPIAVRAALGDADSVEKPLDVWPTGRPVVQTWSGTLAAPRTLSLTGASDAQAGSERVRLQVYPGGLGVLRSELTSAGARGGSEDVADALLLAGRAPELLTALGEPQAAEVLKAALSPKGARVASPPEAAGGLVDAEGVRVLVAQATQRALRLGRTPDVVSATLLVEGALLHPDNPVLARLGERLAGWVAAAQRPDGTCQGGEGWTLQRLLVATADCARAVAAASGTPGGQRRAARFSTLASGALERNRAHVKDGYTAASLLASGIVTGALRDSLRAQVRDALKKREDGAAYLPVESGVVAANGEAPSGAEATALAVLGLEGDAKAPLADLGASLLAGYGPARGWGGGRANRLALKAVVSLFKEPLPARVRVVLERDGKPVAEGTYDAKALREVLSLEAPAAGSAGAHVWTVRAEPAVPGLGFALALSAAVPWKQEAQGGLELAVDSPREAKVGQPVEVTMQASTPSGLELELRHGLPAGVQVDAASLDALVAVGSVASWTSEDGAVTLKLRPRGQGEPFQVRFRVIPTLAGTLQAGASSLRVVARPDLVSYVPPATWAVR</sequence>
<dbReference type="Gene3D" id="2.20.130.20">
    <property type="match status" value="1"/>
</dbReference>
<evidence type="ECO:0000313" key="7">
    <source>
        <dbReference type="Proteomes" id="UP000315369"/>
    </source>
</evidence>
<keyword evidence="4" id="KW-0472">Membrane</keyword>
<protein>
    <recommendedName>
        <fullName evidence="5">Alpha-2-macroglobulin domain-containing protein</fullName>
    </recommendedName>
</protein>
<dbReference type="OrthoDB" id="5478512at2"/>
<dbReference type="EMBL" id="VIFM01000061">
    <property type="protein sequence ID" value="TQF14703.1"/>
    <property type="molecule type" value="Genomic_DNA"/>
</dbReference>
<organism evidence="6 7">
    <name type="scientific">Myxococcus llanfairpwllgwyngyllgogerychwyrndrobwllllantysiliogogogochensis</name>
    <dbReference type="NCBI Taxonomy" id="2590453"/>
    <lineage>
        <taxon>Bacteria</taxon>
        <taxon>Pseudomonadati</taxon>
        <taxon>Myxococcota</taxon>
        <taxon>Myxococcia</taxon>
        <taxon>Myxococcales</taxon>
        <taxon>Cystobacterineae</taxon>
        <taxon>Myxococcaceae</taxon>
        <taxon>Myxococcus</taxon>
    </lineage>
</organism>
<evidence type="ECO:0000256" key="1">
    <source>
        <dbReference type="ARBA" id="ARBA00022729"/>
    </source>
</evidence>
<name>A0A540X0I7_9BACT</name>
<evidence type="ECO:0000256" key="3">
    <source>
        <dbReference type="SAM" id="MobiDB-lite"/>
    </source>
</evidence>
<dbReference type="GO" id="GO:0004866">
    <property type="term" value="F:endopeptidase inhibitor activity"/>
    <property type="evidence" value="ECO:0007669"/>
    <property type="project" value="InterPro"/>
</dbReference>
<dbReference type="Pfam" id="PF00207">
    <property type="entry name" value="A2M"/>
    <property type="match status" value="1"/>
</dbReference>
<evidence type="ECO:0000256" key="2">
    <source>
        <dbReference type="ARBA" id="ARBA00022966"/>
    </source>
</evidence>
<feature type="domain" description="Alpha-2-macroglobulin" evidence="5">
    <location>
        <begin position="133"/>
        <end position="223"/>
    </location>
</feature>